<dbReference type="SUPFAM" id="SSF50692">
    <property type="entry name" value="ADC-like"/>
    <property type="match status" value="1"/>
</dbReference>
<dbReference type="PANTHER" id="PTHR43105:SF9">
    <property type="entry name" value="NADPH-FE(3+) OXIDOREDUCTASE SUBUNIT ALPHA"/>
    <property type="match status" value="1"/>
</dbReference>
<protein>
    <submittedName>
        <fullName evidence="7">Molybdopterin-binding oxidoreductase</fullName>
    </submittedName>
</protein>
<dbReference type="PANTHER" id="PTHR43105">
    <property type="entry name" value="RESPIRATORY NITRATE REDUCTASE"/>
    <property type="match status" value="1"/>
</dbReference>
<dbReference type="GO" id="GO:0043546">
    <property type="term" value="F:molybdopterin cofactor binding"/>
    <property type="evidence" value="ECO:0007669"/>
    <property type="project" value="InterPro"/>
</dbReference>
<dbReference type="InterPro" id="IPR006656">
    <property type="entry name" value="Mopterin_OxRdtase"/>
</dbReference>
<gene>
    <name evidence="7" type="ORF">UK15_27770</name>
</gene>
<dbReference type="Pfam" id="PF04879">
    <property type="entry name" value="Molybdop_Fe4S4"/>
    <property type="match status" value="1"/>
</dbReference>
<dbReference type="Gene3D" id="3.40.50.740">
    <property type="match status" value="1"/>
</dbReference>
<keyword evidence="5" id="KW-0411">Iron-sulfur</keyword>
<evidence type="ECO:0000256" key="1">
    <source>
        <dbReference type="ARBA" id="ARBA00022485"/>
    </source>
</evidence>
<dbReference type="CDD" id="cd02782">
    <property type="entry name" value="MopB_CT_1"/>
    <property type="match status" value="1"/>
</dbReference>
<organism evidence="7 8">
    <name type="scientific">Streptomyces variegatus</name>
    <dbReference type="NCBI Taxonomy" id="284040"/>
    <lineage>
        <taxon>Bacteria</taxon>
        <taxon>Bacillati</taxon>
        <taxon>Actinomycetota</taxon>
        <taxon>Actinomycetes</taxon>
        <taxon>Kitasatosporales</taxon>
        <taxon>Streptomycetaceae</taxon>
        <taxon>Streptomyces</taxon>
    </lineage>
</organism>
<evidence type="ECO:0000256" key="5">
    <source>
        <dbReference type="ARBA" id="ARBA00023014"/>
    </source>
</evidence>
<keyword evidence="3" id="KW-0560">Oxidoreductase</keyword>
<keyword evidence="1" id="KW-0004">4Fe-4S</keyword>
<dbReference type="GO" id="GO:0046872">
    <property type="term" value="F:metal ion binding"/>
    <property type="evidence" value="ECO:0007669"/>
    <property type="project" value="UniProtKB-KW"/>
</dbReference>
<dbReference type="Proteomes" id="UP000034786">
    <property type="component" value="Unassembled WGS sequence"/>
</dbReference>
<dbReference type="InterPro" id="IPR009010">
    <property type="entry name" value="Asp_de-COase-like_dom_sf"/>
</dbReference>
<evidence type="ECO:0000256" key="4">
    <source>
        <dbReference type="ARBA" id="ARBA00023004"/>
    </source>
</evidence>
<dbReference type="SUPFAM" id="SSF53706">
    <property type="entry name" value="Formate dehydrogenase/DMSO reductase, domains 1-3"/>
    <property type="match status" value="1"/>
</dbReference>
<dbReference type="Gene3D" id="2.20.25.90">
    <property type="entry name" value="ADC-like domains"/>
    <property type="match status" value="1"/>
</dbReference>
<evidence type="ECO:0000313" key="7">
    <source>
        <dbReference type="EMBL" id="KJK36117.1"/>
    </source>
</evidence>
<dbReference type="AlphaFoldDB" id="A0A0M2GFA8"/>
<dbReference type="GO" id="GO:0051539">
    <property type="term" value="F:4 iron, 4 sulfur cluster binding"/>
    <property type="evidence" value="ECO:0007669"/>
    <property type="project" value="UniProtKB-KW"/>
</dbReference>
<dbReference type="PATRIC" id="fig|284040.3.peg.3943"/>
<keyword evidence="8" id="KW-1185">Reference proteome</keyword>
<feature type="domain" description="4Fe-4S Mo/W bis-MGD-type" evidence="6">
    <location>
        <begin position="2"/>
        <end position="58"/>
    </location>
</feature>
<dbReference type="Gene3D" id="3.40.228.10">
    <property type="entry name" value="Dimethylsulfoxide Reductase, domain 2"/>
    <property type="match status" value="1"/>
</dbReference>
<dbReference type="Pfam" id="PF00384">
    <property type="entry name" value="Molybdopterin"/>
    <property type="match status" value="1"/>
</dbReference>
<dbReference type="InterPro" id="IPR006963">
    <property type="entry name" value="Mopterin_OxRdtase_4Fe-4S_dom"/>
</dbReference>
<evidence type="ECO:0000313" key="8">
    <source>
        <dbReference type="Proteomes" id="UP000034786"/>
    </source>
</evidence>
<proteinExistence type="predicted"/>
<evidence type="ECO:0000256" key="3">
    <source>
        <dbReference type="ARBA" id="ARBA00023002"/>
    </source>
</evidence>
<dbReference type="Pfam" id="PF01568">
    <property type="entry name" value="Molydop_binding"/>
    <property type="match status" value="1"/>
</dbReference>
<dbReference type="SMART" id="SM00926">
    <property type="entry name" value="Molybdop_Fe4S4"/>
    <property type="match status" value="1"/>
</dbReference>
<dbReference type="STRING" id="284040.UK15_27770"/>
<dbReference type="PROSITE" id="PS51669">
    <property type="entry name" value="4FE4S_MOW_BIS_MGD"/>
    <property type="match status" value="1"/>
</dbReference>
<sequence length="755" mass="79913">MSRTALRICPLCEATCGLTLTLEGTRVTHARGDRDDVFSQGFICPKGAAFGAVDSDPDRLRTPLVRRDGELREATWEEAFDAVAAGIRPVAERHGPNSVAVVLGNPNVHTMAGALYPPVLLAGLGTRSVFTASTVDQMPKHVSSGLLFGDANAIPVPDLDRTDHLILIGANPLESNGSLCTAPDFPGKLKALKARGGTLVVIDPRRTRTAKLADRHIAVRPGTDALLLAAMARVLLDEGLVEPAPHVQGLEELDGELREFTPEAVAGACDVEAGVIRALARDLAAAPTAAVYGRIGSCTVPHGTLASWLVDVLNILTGNLDRPGGALFPQAATDKTPRPAGPGRGFALGRWHSRVSRHPEAKGELPLSALAEEIDTATEEGEPVRALIAVAANPVLSAPDGDRLDKALDSLDFMVSVDPYLNETSRHADVVLPPPPPSQSPHHDFAFNTLAVRNQVRYTRPAVPLEPGRMAETEILARLILAVTGSHGADPAAVDQVVIDQTLGKAVEEPHSPVHGRDPRQLATQLTGDTGPERRLDMMLRLGPYGDGFGVRPDGLSLEKLLAHPHGIDLGPLRPRLPQPLKTRSGKVELLPQPIADDLPRLKRALEERPEGLVLVGRRHLRSNNSWMHNVPALTGGSNRCTLHIHPEDAERLGVEDGAAVRVKGAGGEVTAPVEVTDAIRRGVVSLPHGWGHNRPGTRLSHAATDPGVNVNQLLDGRLLDPLSGNAVLNGVPVEVAPATAPGGASVTEKLTALT</sequence>
<dbReference type="InterPro" id="IPR006657">
    <property type="entry name" value="MoPterin_dinucl-bd_dom"/>
</dbReference>
<dbReference type="GO" id="GO:0016491">
    <property type="term" value="F:oxidoreductase activity"/>
    <property type="evidence" value="ECO:0007669"/>
    <property type="project" value="UniProtKB-KW"/>
</dbReference>
<name>A0A0M2GFA8_9ACTN</name>
<dbReference type="RefSeq" id="WP_031141637.1">
    <property type="nucleotide sequence ID" value="NZ_JYJH01000024.1"/>
</dbReference>
<dbReference type="InterPro" id="IPR050123">
    <property type="entry name" value="Prok_molybdopt-oxidoreductase"/>
</dbReference>
<evidence type="ECO:0000259" key="6">
    <source>
        <dbReference type="PROSITE" id="PS51669"/>
    </source>
</evidence>
<keyword evidence="4" id="KW-0408">Iron</keyword>
<accession>A0A0M2GFA8</accession>
<comment type="caution">
    <text evidence="7">The sequence shown here is derived from an EMBL/GenBank/DDBJ whole genome shotgun (WGS) entry which is preliminary data.</text>
</comment>
<reference evidence="8" key="1">
    <citation type="submission" date="2015-02" db="EMBL/GenBank/DDBJ databases">
        <authorList>
            <person name="Ju K.-S."/>
            <person name="Doroghazi J.R."/>
            <person name="Metcalf W."/>
        </authorList>
    </citation>
    <scope>NUCLEOTIDE SEQUENCE [LARGE SCALE GENOMIC DNA]</scope>
    <source>
        <strain evidence="8">NRRL B-16380</strain>
    </source>
</reference>
<keyword evidence="2" id="KW-0479">Metal-binding</keyword>
<dbReference type="Gene3D" id="2.40.40.20">
    <property type="match status" value="1"/>
</dbReference>
<dbReference type="GO" id="GO:0016020">
    <property type="term" value="C:membrane"/>
    <property type="evidence" value="ECO:0007669"/>
    <property type="project" value="TreeGrafter"/>
</dbReference>
<evidence type="ECO:0000256" key="2">
    <source>
        <dbReference type="ARBA" id="ARBA00022723"/>
    </source>
</evidence>
<dbReference type="EMBL" id="JYJH01000024">
    <property type="protein sequence ID" value="KJK36117.1"/>
    <property type="molecule type" value="Genomic_DNA"/>
</dbReference>